<dbReference type="Proteomes" id="UP000715781">
    <property type="component" value="Unassembled WGS sequence"/>
</dbReference>
<evidence type="ECO:0000313" key="3">
    <source>
        <dbReference type="EMBL" id="MBW4560464.1"/>
    </source>
</evidence>
<dbReference type="PANTHER" id="PTHR34351">
    <property type="entry name" value="SLR1927 PROTEIN-RELATED"/>
    <property type="match status" value="1"/>
</dbReference>
<gene>
    <name evidence="3" type="ORF">KME32_04755</name>
</gene>
<comment type="caution">
    <text evidence="3">The sequence shown here is derived from an EMBL/GenBank/DDBJ whole genome shotgun (WGS) entry which is preliminary data.</text>
</comment>
<keyword evidence="1" id="KW-0812">Transmembrane</keyword>
<evidence type="ECO:0000313" key="4">
    <source>
        <dbReference type="Proteomes" id="UP000715781"/>
    </source>
</evidence>
<proteinExistence type="predicted"/>
<dbReference type="AlphaFoldDB" id="A0A951UEK3"/>
<organism evidence="3 4">
    <name type="scientific">Mojavia pulchra JT2-VF2</name>
    <dbReference type="NCBI Taxonomy" id="287848"/>
    <lineage>
        <taxon>Bacteria</taxon>
        <taxon>Bacillati</taxon>
        <taxon>Cyanobacteriota</taxon>
        <taxon>Cyanophyceae</taxon>
        <taxon>Nostocales</taxon>
        <taxon>Nostocaceae</taxon>
    </lineage>
</organism>
<sequence>MKIITPAINWLQTRACAPAYSGWVLAGIAICFFGAAINTMAGWLYAISGVSFALLGVAAVLPPRSLSGLVVKRRPIEPVTAGDELTVELEIYNQTQRTVSLLQVEDILPFILGKPVTKAIETISPQENYRWVYYHPTQRRGVYRWHTVELVSGAPLGLFWCRRQRHCPATAIVYPTVLPLARCPLVDEMGQKDSTRSDPRARPLQTATTGLVRSLRPYRLGDPIRLIHWRTSARYGELRVRELEIVTGGQEIIIALDSAANWEEENFEQAVIAAASLYFYAQRQQMQVQLWTALTGLVKGDRVVQEALAATTAQEDASTPIPEGYPLIWLTQNALSLSSLALGSRWVLWHSSPSEQMVVNQDYSGIILQSEQELQPQLQKSLH</sequence>
<dbReference type="Pfam" id="PF01882">
    <property type="entry name" value="DUF58"/>
    <property type="match status" value="1"/>
</dbReference>
<dbReference type="PANTHER" id="PTHR34351:SF1">
    <property type="entry name" value="SLR1927 PROTEIN"/>
    <property type="match status" value="1"/>
</dbReference>
<keyword evidence="1" id="KW-1133">Transmembrane helix</keyword>
<feature type="transmembrane region" description="Helical" evidence="1">
    <location>
        <begin position="43"/>
        <end position="63"/>
    </location>
</feature>
<feature type="domain" description="DUF58" evidence="2">
    <location>
        <begin position="215"/>
        <end position="292"/>
    </location>
</feature>
<reference evidence="3" key="1">
    <citation type="submission" date="2021-05" db="EMBL/GenBank/DDBJ databases">
        <authorList>
            <person name="Pietrasiak N."/>
            <person name="Ward R."/>
            <person name="Stajich J.E."/>
            <person name="Kurbessoian T."/>
        </authorList>
    </citation>
    <scope>NUCLEOTIDE SEQUENCE</scope>
    <source>
        <strain evidence="3">JT2-VF2</strain>
    </source>
</reference>
<name>A0A951UEK3_9NOST</name>
<evidence type="ECO:0000256" key="1">
    <source>
        <dbReference type="SAM" id="Phobius"/>
    </source>
</evidence>
<feature type="transmembrane region" description="Helical" evidence="1">
    <location>
        <begin position="20"/>
        <end position="37"/>
    </location>
</feature>
<keyword evidence="1" id="KW-0472">Membrane</keyword>
<dbReference type="EMBL" id="JAHHHN010000002">
    <property type="protein sequence ID" value="MBW4560464.1"/>
    <property type="molecule type" value="Genomic_DNA"/>
</dbReference>
<dbReference type="InterPro" id="IPR002881">
    <property type="entry name" value="DUF58"/>
</dbReference>
<protein>
    <submittedName>
        <fullName evidence="3">DUF58 domain-containing protein</fullName>
    </submittedName>
</protein>
<reference evidence="3" key="2">
    <citation type="journal article" date="2022" name="Microbiol. Resour. Announc.">
        <title>Metagenome Sequencing to Explore Phylogenomics of Terrestrial Cyanobacteria.</title>
        <authorList>
            <person name="Ward R.D."/>
            <person name="Stajich J.E."/>
            <person name="Johansen J.R."/>
            <person name="Huntemann M."/>
            <person name="Clum A."/>
            <person name="Foster B."/>
            <person name="Foster B."/>
            <person name="Roux S."/>
            <person name="Palaniappan K."/>
            <person name="Varghese N."/>
            <person name="Mukherjee S."/>
            <person name="Reddy T.B.K."/>
            <person name="Daum C."/>
            <person name="Copeland A."/>
            <person name="Chen I.A."/>
            <person name="Ivanova N.N."/>
            <person name="Kyrpides N.C."/>
            <person name="Shapiro N."/>
            <person name="Eloe-Fadrosh E.A."/>
            <person name="Pietrasiak N."/>
        </authorList>
    </citation>
    <scope>NUCLEOTIDE SEQUENCE</scope>
    <source>
        <strain evidence="3">JT2-VF2</strain>
    </source>
</reference>
<accession>A0A951UEK3</accession>
<evidence type="ECO:0000259" key="2">
    <source>
        <dbReference type="Pfam" id="PF01882"/>
    </source>
</evidence>